<dbReference type="InterPro" id="IPR017972">
    <property type="entry name" value="Cyt_P450_CS"/>
</dbReference>
<sequence length="405" mass="44754">MTITSDLPVVDLPALPFERDQFDVNGIAPLFRELRDTQPIVRVRTSAGDEAWLVTRYEEVKTLLNDPRLGRSHPEPEKAARVANAAVLTGPLGTPDKEVAARQRFRRLIGPSFAARRVEKLRGQVQEIVDQLLDDLAASPQPADFHEALSFPLPVLVICQLLGVPTEDRAEFRHYSAGATALDDPAAAKAAWERLVAYMYRLIDIKRAEPGEDVFSDLLAVAEQENLSDDEIARMGAGLLFAGHETTVTRLDLGTLLLLTHPDQREKLQNDLSLVPSAVEEMLRMVAPSTQDVLPRYAHQDITVCGTDVPAGDLILLAFTATNRDPDVFVDPDRFDITRDSDRHIAFGHGPRFCIGSSLARAELQCLFATLLVRFPNLQLAVPPAELEFRDFTLTGGVTSLPVTW</sequence>
<protein>
    <submittedName>
        <fullName evidence="9">Cytochrome P450</fullName>
    </submittedName>
</protein>
<evidence type="ECO:0000256" key="4">
    <source>
        <dbReference type="ARBA" id="ARBA00022723"/>
    </source>
</evidence>
<keyword evidence="4 8" id="KW-0479">Metal-binding</keyword>
<dbReference type="SUPFAM" id="SSF48264">
    <property type="entry name" value="Cytochrome P450"/>
    <property type="match status" value="1"/>
</dbReference>
<keyword evidence="6 8" id="KW-0408">Iron</keyword>
<evidence type="ECO:0000256" key="8">
    <source>
        <dbReference type="RuleBase" id="RU000461"/>
    </source>
</evidence>
<keyword evidence="7 8" id="KW-0503">Monooxygenase</keyword>
<evidence type="ECO:0000256" key="7">
    <source>
        <dbReference type="ARBA" id="ARBA00023033"/>
    </source>
</evidence>
<reference evidence="9 10" key="1">
    <citation type="submission" date="2021-02" db="EMBL/GenBank/DDBJ databases">
        <authorList>
            <person name="Ra J.-S."/>
        </authorList>
    </citation>
    <scope>NUCLEOTIDE SEQUENCE [LARGE SCALE GENOMIC DNA]</scope>
    <source>
        <strain evidence="9 10">MMS20-R1-14</strain>
    </source>
</reference>
<proteinExistence type="inferred from homology"/>
<dbReference type="Pfam" id="PF00067">
    <property type="entry name" value="p450"/>
    <property type="match status" value="1"/>
</dbReference>
<dbReference type="Proteomes" id="UP001518872">
    <property type="component" value="Unassembled WGS sequence"/>
</dbReference>
<accession>A0ABS2IPY2</accession>
<dbReference type="PANTHER" id="PTHR46696:SF5">
    <property type="entry name" value="CYTOCHROME P450 BJ-1"/>
    <property type="match status" value="1"/>
</dbReference>
<evidence type="ECO:0000313" key="10">
    <source>
        <dbReference type="Proteomes" id="UP001518872"/>
    </source>
</evidence>
<dbReference type="Gene3D" id="1.10.630.10">
    <property type="entry name" value="Cytochrome P450"/>
    <property type="match status" value="1"/>
</dbReference>
<dbReference type="InterPro" id="IPR002397">
    <property type="entry name" value="Cyt_P450_B"/>
</dbReference>
<comment type="caution">
    <text evidence="9">The sequence shown here is derived from an EMBL/GenBank/DDBJ whole genome shotgun (WGS) entry which is preliminary data.</text>
</comment>
<evidence type="ECO:0000256" key="5">
    <source>
        <dbReference type="ARBA" id="ARBA00023002"/>
    </source>
</evidence>
<comment type="cofactor">
    <cofactor evidence="1">
        <name>heme</name>
        <dbReference type="ChEBI" id="CHEBI:30413"/>
    </cofactor>
</comment>
<dbReference type="RefSeq" id="WP_204924112.1">
    <property type="nucleotide sequence ID" value="NZ_JAFEUC010000002.1"/>
</dbReference>
<dbReference type="InterPro" id="IPR001128">
    <property type="entry name" value="Cyt_P450"/>
</dbReference>
<dbReference type="PRINTS" id="PR00385">
    <property type="entry name" value="P450"/>
</dbReference>
<keyword evidence="10" id="KW-1185">Reference proteome</keyword>
<dbReference type="EMBL" id="JAFEUC010000002">
    <property type="protein sequence ID" value="MBM7076089.1"/>
    <property type="molecule type" value="Genomic_DNA"/>
</dbReference>
<dbReference type="PRINTS" id="PR00359">
    <property type="entry name" value="BP450"/>
</dbReference>
<keyword evidence="5 8" id="KW-0560">Oxidoreductase</keyword>
<evidence type="ECO:0000256" key="6">
    <source>
        <dbReference type="ARBA" id="ARBA00023004"/>
    </source>
</evidence>
<keyword evidence="3 8" id="KW-0349">Heme</keyword>
<evidence type="ECO:0000256" key="1">
    <source>
        <dbReference type="ARBA" id="ARBA00001971"/>
    </source>
</evidence>
<comment type="similarity">
    <text evidence="2 8">Belongs to the cytochrome P450 family.</text>
</comment>
<evidence type="ECO:0000256" key="3">
    <source>
        <dbReference type="ARBA" id="ARBA00022617"/>
    </source>
</evidence>
<dbReference type="PANTHER" id="PTHR46696">
    <property type="entry name" value="P450, PUTATIVE (EUROFUNG)-RELATED"/>
    <property type="match status" value="1"/>
</dbReference>
<evidence type="ECO:0000256" key="2">
    <source>
        <dbReference type="ARBA" id="ARBA00010617"/>
    </source>
</evidence>
<dbReference type="InterPro" id="IPR036396">
    <property type="entry name" value="Cyt_P450_sf"/>
</dbReference>
<evidence type="ECO:0000313" key="9">
    <source>
        <dbReference type="EMBL" id="MBM7076089.1"/>
    </source>
</evidence>
<gene>
    <name evidence="9" type="ORF">JQX11_06980</name>
</gene>
<dbReference type="CDD" id="cd11031">
    <property type="entry name" value="Cyp158A-like"/>
    <property type="match status" value="1"/>
</dbReference>
<name>A0ABS2IPY2_9ACTN</name>
<dbReference type="PROSITE" id="PS00086">
    <property type="entry name" value="CYTOCHROME_P450"/>
    <property type="match status" value="1"/>
</dbReference>
<organism evidence="9 10">
    <name type="scientific">Micromonospora humida</name>
    <dbReference type="NCBI Taxonomy" id="2809018"/>
    <lineage>
        <taxon>Bacteria</taxon>
        <taxon>Bacillati</taxon>
        <taxon>Actinomycetota</taxon>
        <taxon>Actinomycetes</taxon>
        <taxon>Micromonosporales</taxon>
        <taxon>Micromonosporaceae</taxon>
        <taxon>Micromonospora</taxon>
    </lineage>
</organism>